<sequence>MHPRSRRSMNECFMQGTQTRASWEGPSDYHCPDSTDREITLGFVQLVLALSSINECTNTAFAICLPVLKHQAPLLFFFFF</sequence>
<reference evidence="2" key="2">
    <citation type="journal article" date="2017" name="Nat. Plants">
        <title>The Aegilops tauschii genome reveals multiple impacts of transposons.</title>
        <authorList>
            <person name="Zhao G."/>
            <person name="Zou C."/>
            <person name="Li K."/>
            <person name="Wang K."/>
            <person name="Li T."/>
            <person name="Gao L."/>
            <person name="Zhang X."/>
            <person name="Wang H."/>
            <person name="Yang Z."/>
            <person name="Liu X."/>
            <person name="Jiang W."/>
            <person name="Mao L."/>
            <person name="Kong X."/>
            <person name="Jiao Y."/>
            <person name="Jia J."/>
        </authorList>
    </citation>
    <scope>NUCLEOTIDE SEQUENCE [LARGE SCALE GENOMIC DNA]</scope>
    <source>
        <strain evidence="2">cv. AL8/78</strain>
    </source>
</reference>
<proteinExistence type="predicted"/>
<keyword evidence="2" id="KW-1185">Reference proteome</keyword>
<reference evidence="1" key="4">
    <citation type="submission" date="2019-03" db="UniProtKB">
        <authorList>
            <consortium name="EnsemblPlants"/>
        </authorList>
    </citation>
    <scope>IDENTIFICATION</scope>
</reference>
<reference evidence="2" key="1">
    <citation type="journal article" date="2014" name="Science">
        <title>Ancient hybridizations among the ancestral genomes of bread wheat.</title>
        <authorList>
            <consortium name="International Wheat Genome Sequencing Consortium,"/>
            <person name="Marcussen T."/>
            <person name="Sandve S.R."/>
            <person name="Heier L."/>
            <person name="Spannagl M."/>
            <person name="Pfeifer M."/>
            <person name="Jakobsen K.S."/>
            <person name="Wulff B.B."/>
            <person name="Steuernagel B."/>
            <person name="Mayer K.F."/>
            <person name="Olsen O.A."/>
        </authorList>
    </citation>
    <scope>NUCLEOTIDE SEQUENCE [LARGE SCALE GENOMIC DNA]</scope>
    <source>
        <strain evidence="2">cv. AL8/78</strain>
    </source>
</reference>
<reference evidence="1" key="5">
    <citation type="journal article" date="2021" name="G3 (Bethesda)">
        <title>Aegilops tauschii genome assembly Aet v5.0 features greater sequence contiguity and improved annotation.</title>
        <authorList>
            <person name="Wang L."/>
            <person name="Zhu T."/>
            <person name="Rodriguez J.C."/>
            <person name="Deal K.R."/>
            <person name="Dubcovsky J."/>
            <person name="McGuire P.E."/>
            <person name="Lux T."/>
            <person name="Spannagl M."/>
            <person name="Mayer K.F.X."/>
            <person name="Baldrich P."/>
            <person name="Meyers B.C."/>
            <person name="Huo N."/>
            <person name="Gu Y.Q."/>
            <person name="Zhou H."/>
            <person name="Devos K.M."/>
            <person name="Bennetzen J.L."/>
            <person name="Unver T."/>
            <person name="Budak H."/>
            <person name="Gulick P.J."/>
            <person name="Galiba G."/>
            <person name="Kalapos B."/>
            <person name="Nelson D.R."/>
            <person name="Li P."/>
            <person name="You F.M."/>
            <person name="Luo M.C."/>
            <person name="Dvorak J."/>
        </authorList>
    </citation>
    <scope>NUCLEOTIDE SEQUENCE [LARGE SCALE GENOMIC DNA]</scope>
    <source>
        <strain evidence="1">cv. AL8/78</strain>
    </source>
</reference>
<dbReference type="Proteomes" id="UP000015105">
    <property type="component" value="Chromosome 2D"/>
</dbReference>
<dbReference type="Gramene" id="AET2Gv20643800.1">
    <property type="protein sequence ID" value="AET2Gv20643800.1"/>
    <property type="gene ID" value="AET2Gv20643800"/>
</dbReference>
<name>A0A453BVB1_AEGTS</name>
<evidence type="ECO:0000313" key="1">
    <source>
        <dbReference type="EnsemblPlants" id="AET2Gv20643800.1"/>
    </source>
</evidence>
<reference evidence="1" key="3">
    <citation type="journal article" date="2017" name="Nature">
        <title>Genome sequence of the progenitor of the wheat D genome Aegilops tauschii.</title>
        <authorList>
            <person name="Luo M.C."/>
            <person name="Gu Y.Q."/>
            <person name="Puiu D."/>
            <person name="Wang H."/>
            <person name="Twardziok S.O."/>
            <person name="Deal K.R."/>
            <person name="Huo N."/>
            <person name="Zhu T."/>
            <person name="Wang L."/>
            <person name="Wang Y."/>
            <person name="McGuire P.E."/>
            <person name="Liu S."/>
            <person name="Long H."/>
            <person name="Ramasamy R.K."/>
            <person name="Rodriguez J.C."/>
            <person name="Van S.L."/>
            <person name="Yuan L."/>
            <person name="Wang Z."/>
            <person name="Xia Z."/>
            <person name="Xiao L."/>
            <person name="Anderson O.D."/>
            <person name="Ouyang S."/>
            <person name="Liang Y."/>
            <person name="Zimin A.V."/>
            <person name="Pertea G."/>
            <person name="Qi P."/>
            <person name="Bennetzen J.L."/>
            <person name="Dai X."/>
            <person name="Dawson M.W."/>
            <person name="Muller H.G."/>
            <person name="Kugler K."/>
            <person name="Rivarola-Duarte L."/>
            <person name="Spannagl M."/>
            <person name="Mayer K.F.X."/>
            <person name="Lu F.H."/>
            <person name="Bevan M.W."/>
            <person name="Leroy P."/>
            <person name="Li P."/>
            <person name="You F.M."/>
            <person name="Sun Q."/>
            <person name="Liu Z."/>
            <person name="Lyons E."/>
            <person name="Wicker T."/>
            <person name="Salzberg S.L."/>
            <person name="Devos K.M."/>
            <person name="Dvorak J."/>
        </authorList>
    </citation>
    <scope>NUCLEOTIDE SEQUENCE [LARGE SCALE GENOMIC DNA]</scope>
    <source>
        <strain evidence="1">cv. AL8/78</strain>
    </source>
</reference>
<evidence type="ECO:0000313" key="2">
    <source>
        <dbReference type="Proteomes" id="UP000015105"/>
    </source>
</evidence>
<dbReference type="EnsemblPlants" id="AET2Gv20643800.1">
    <property type="protein sequence ID" value="AET2Gv20643800.1"/>
    <property type="gene ID" value="AET2Gv20643800"/>
</dbReference>
<dbReference type="AlphaFoldDB" id="A0A453BVB1"/>
<protein>
    <submittedName>
        <fullName evidence="1">Uncharacterized protein</fullName>
    </submittedName>
</protein>
<organism evidence="1 2">
    <name type="scientific">Aegilops tauschii subsp. strangulata</name>
    <name type="common">Goatgrass</name>
    <dbReference type="NCBI Taxonomy" id="200361"/>
    <lineage>
        <taxon>Eukaryota</taxon>
        <taxon>Viridiplantae</taxon>
        <taxon>Streptophyta</taxon>
        <taxon>Embryophyta</taxon>
        <taxon>Tracheophyta</taxon>
        <taxon>Spermatophyta</taxon>
        <taxon>Magnoliopsida</taxon>
        <taxon>Liliopsida</taxon>
        <taxon>Poales</taxon>
        <taxon>Poaceae</taxon>
        <taxon>BOP clade</taxon>
        <taxon>Pooideae</taxon>
        <taxon>Triticodae</taxon>
        <taxon>Triticeae</taxon>
        <taxon>Triticinae</taxon>
        <taxon>Aegilops</taxon>
    </lineage>
</organism>
<accession>A0A453BVB1</accession>